<dbReference type="EMBL" id="VUJU01014672">
    <property type="protein sequence ID" value="KAF0701569.1"/>
    <property type="molecule type" value="Genomic_DNA"/>
</dbReference>
<feature type="compositionally biased region" description="Polar residues" evidence="1">
    <location>
        <begin position="1"/>
        <end position="10"/>
    </location>
</feature>
<dbReference type="AlphaFoldDB" id="A0A6G0VM88"/>
<reference evidence="2 3" key="1">
    <citation type="submission" date="2019-08" db="EMBL/GenBank/DDBJ databases">
        <title>Whole genome of Aphis craccivora.</title>
        <authorList>
            <person name="Voronova N.V."/>
            <person name="Shulinski R.S."/>
            <person name="Bandarenka Y.V."/>
            <person name="Zhorov D.G."/>
            <person name="Warner D."/>
        </authorList>
    </citation>
    <scope>NUCLEOTIDE SEQUENCE [LARGE SCALE GENOMIC DNA]</scope>
    <source>
        <strain evidence="2">180601</strain>
        <tissue evidence="2">Whole Body</tissue>
    </source>
</reference>
<evidence type="ECO:0000256" key="1">
    <source>
        <dbReference type="SAM" id="MobiDB-lite"/>
    </source>
</evidence>
<organism evidence="2 3">
    <name type="scientific">Aphis craccivora</name>
    <name type="common">Cowpea aphid</name>
    <dbReference type="NCBI Taxonomy" id="307492"/>
    <lineage>
        <taxon>Eukaryota</taxon>
        <taxon>Metazoa</taxon>
        <taxon>Ecdysozoa</taxon>
        <taxon>Arthropoda</taxon>
        <taxon>Hexapoda</taxon>
        <taxon>Insecta</taxon>
        <taxon>Pterygota</taxon>
        <taxon>Neoptera</taxon>
        <taxon>Paraneoptera</taxon>
        <taxon>Hemiptera</taxon>
        <taxon>Sternorrhyncha</taxon>
        <taxon>Aphidomorpha</taxon>
        <taxon>Aphidoidea</taxon>
        <taxon>Aphididae</taxon>
        <taxon>Aphidini</taxon>
        <taxon>Aphis</taxon>
        <taxon>Aphis</taxon>
    </lineage>
</organism>
<feature type="region of interest" description="Disordered" evidence="1">
    <location>
        <begin position="1"/>
        <end position="77"/>
    </location>
</feature>
<evidence type="ECO:0000313" key="3">
    <source>
        <dbReference type="Proteomes" id="UP000478052"/>
    </source>
</evidence>
<accession>A0A6G0VM88</accession>
<proteinExistence type="predicted"/>
<gene>
    <name evidence="2" type="ORF">FWK35_00031228</name>
</gene>
<feature type="compositionally biased region" description="Low complexity" evidence="1">
    <location>
        <begin position="33"/>
        <end position="66"/>
    </location>
</feature>
<name>A0A6G0VM88_APHCR</name>
<sequence>AKGNAASQQHRLAKHPRPDSNPEAASQPPPEPSTSTAMEVNTPATEGETPEEPVATTSQAQQSQAARPEAPSEDDWLTASGLLLDGLLEMEYDKPFFTPIGSPDQS</sequence>
<comment type="caution">
    <text evidence="2">The sequence shown here is derived from an EMBL/GenBank/DDBJ whole genome shotgun (WGS) entry which is preliminary data.</text>
</comment>
<keyword evidence="3" id="KW-1185">Reference proteome</keyword>
<dbReference type="Proteomes" id="UP000478052">
    <property type="component" value="Unassembled WGS sequence"/>
</dbReference>
<feature type="non-terminal residue" evidence="2">
    <location>
        <position position="1"/>
    </location>
</feature>
<evidence type="ECO:0000313" key="2">
    <source>
        <dbReference type="EMBL" id="KAF0701569.1"/>
    </source>
</evidence>
<protein>
    <submittedName>
        <fullName evidence="2">Proteoglycan 4-like</fullName>
    </submittedName>
</protein>